<reference evidence="2" key="1">
    <citation type="journal article" date="2014" name="Front. Microbiol.">
        <title>High frequency of phylogenetically diverse reductive dehalogenase-homologous genes in deep subseafloor sedimentary metagenomes.</title>
        <authorList>
            <person name="Kawai M."/>
            <person name="Futagami T."/>
            <person name="Toyoda A."/>
            <person name="Takaki Y."/>
            <person name="Nishi S."/>
            <person name="Hori S."/>
            <person name="Arai W."/>
            <person name="Tsubouchi T."/>
            <person name="Morono Y."/>
            <person name="Uchiyama I."/>
            <person name="Ito T."/>
            <person name="Fujiyama A."/>
            <person name="Inagaki F."/>
            <person name="Takami H."/>
        </authorList>
    </citation>
    <scope>NUCLEOTIDE SEQUENCE</scope>
    <source>
        <strain evidence="2">Expedition CK06-06</strain>
    </source>
</reference>
<dbReference type="PANTHER" id="PTHR46112:SF2">
    <property type="entry name" value="XAA-PRO AMINOPEPTIDASE P-RELATED"/>
    <property type="match status" value="1"/>
</dbReference>
<dbReference type="PANTHER" id="PTHR46112">
    <property type="entry name" value="AMINOPEPTIDASE"/>
    <property type="match status" value="1"/>
</dbReference>
<dbReference type="SUPFAM" id="SSF55920">
    <property type="entry name" value="Creatinase/aminopeptidase"/>
    <property type="match status" value="1"/>
</dbReference>
<dbReference type="AlphaFoldDB" id="X1HJ03"/>
<organism evidence="2">
    <name type="scientific">marine sediment metagenome</name>
    <dbReference type="NCBI Taxonomy" id="412755"/>
    <lineage>
        <taxon>unclassified sequences</taxon>
        <taxon>metagenomes</taxon>
        <taxon>ecological metagenomes</taxon>
    </lineage>
</organism>
<proteinExistence type="predicted"/>
<protein>
    <recommendedName>
        <fullName evidence="1">Peptidase M24 domain-containing protein</fullName>
    </recommendedName>
</protein>
<name>X1HJ03_9ZZZZ</name>
<sequence>MTRTFIVGKATSKQKDVYNWVLKATKASLSKLRAGVPGQEVHQAAVDVIEHSPYKDYIFLSPVGHGVGLEVHELPRMGLDPGVLEPGMVVTIEPGIYIPGFGGVRIEDVAVVTEDGNKLLTSFPRDRLIEIG</sequence>
<accession>X1HJ03</accession>
<dbReference type="InterPro" id="IPR036005">
    <property type="entry name" value="Creatinase/aminopeptidase-like"/>
</dbReference>
<comment type="caution">
    <text evidence="2">The sequence shown here is derived from an EMBL/GenBank/DDBJ whole genome shotgun (WGS) entry which is preliminary data.</text>
</comment>
<dbReference type="InterPro" id="IPR050659">
    <property type="entry name" value="Peptidase_M24B"/>
</dbReference>
<dbReference type="Gene3D" id="3.90.230.10">
    <property type="entry name" value="Creatinase/methionine aminopeptidase superfamily"/>
    <property type="match status" value="1"/>
</dbReference>
<dbReference type="Pfam" id="PF00557">
    <property type="entry name" value="Peptidase_M24"/>
    <property type="match status" value="1"/>
</dbReference>
<dbReference type="EMBL" id="BARU01025753">
    <property type="protein sequence ID" value="GAH70111.1"/>
    <property type="molecule type" value="Genomic_DNA"/>
</dbReference>
<gene>
    <name evidence="2" type="ORF">S03H2_41452</name>
</gene>
<evidence type="ECO:0000313" key="2">
    <source>
        <dbReference type="EMBL" id="GAH70111.1"/>
    </source>
</evidence>
<feature type="domain" description="Peptidase M24" evidence="1">
    <location>
        <begin position="1"/>
        <end position="114"/>
    </location>
</feature>
<evidence type="ECO:0000259" key="1">
    <source>
        <dbReference type="Pfam" id="PF00557"/>
    </source>
</evidence>
<dbReference type="InterPro" id="IPR000994">
    <property type="entry name" value="Pept_M24"/>
</dbReference>